<evidence type="ECO:0000259" key="13">
    <source>
        <dbReference type="Pfam" id="PF13490"/>
    </source>
</evidence>
<proteinExistence type="predicted"/>
<dbReference type="EMBL" id="JAAOIV010000007">
    <property type="protein sequence ID" value="NHN56143.1"/>
    <property type="molecule type" value="Genomic_DNA"/>
</dbReference>
<keyword evidence="3" id="KW-1003">Cell membrane</keyword>
<dbReference type="InterPro" id="IPR027383">
    <property type="entry name" value="Znf_put"/>
</dbReference>
<dbReference type="GO" id="GO:0005886">
    <property type="term" value="C:plasma membrane"/>
    <property type="evidence" value="ECO:0007669"/>
    <property type="project" value="UniProtKB-SubCell"/>
</dbReference>
<evidence type="ECO:0000256" key="8">
    <source>
        <dbReference type="ARBA" id="ARBA00023163"/>
    </source>
</evidence>
<gene>
    <name evidence="14" type="ORF">G9U51_10175</name>
</gene>
<keyword evidence="6" id="KW-0805">Transcription regulation</keyword>
<evidence type="ECO:0000313" key="14">
    <source>
        <dbReference type="EMBL" id="NHN56143.1"/>
    </source>
</evidence>
<reference evidence="14" key="1">
    <citation type="submission" date="2020-03" db="EMBL/GenBank/DDBJ databases">
        <title>Draft sequencing of Calidifontibacter sp. DB0510.</title>
        <authorList>
            <person name="Kim D.-U."/>
        </authorList>
    </citation>
    <scope>NUCLEOTIDE SEQUENCE</scope>
    <source>
        <strain evidence="14">DB0510</strain>
    </source>
</reference>
<protein>
    <recommendedName>
        <fullName evidence="10">Regulator of SigK</fullName>
    </recommendedName>
    <alternativeName>
        <fullName evidence="9">Sigma-K anti-sigma factor RskA</fullName>
    </alternativeName>
</protein>
<keyword evidence="15" id="KW-1185">Reference proteome</keyword>
<evidence type="ECO:0000313" key="15">
    <source>
        <dbReference type="Proteomes" id="UP000744769"/>
    </source>
</evidence>
<dbReference type="GO" id="GO:0016989">
    <property type="term" value="F:sigma factor antagonist activity"/>
    <property type="evidence" value="ECO:0007669"/>
    <property type="project" value="TreeGrafter"/>
</dbReference>
<sequence length="240" mass="24999">MNLLNRNGNDVHSLVGAYAVDAVDADERRMFEEHLRECESCAHEVAELQQTAAILAADAETAPPAGLRESVLREARAVRPNPPVVTPLRRRRPIGGWLLAAAAALLLVIGGIAWHPWTSGTPTVSAAQRILSASDAERYAHRDGSTVVTVVRSPQLKQAAVTTTGLKAAPSGMAYTMWLIDASGKPVDAGQLPPGASGAVTYVLRGDAASATAAAVTMEPAGTNPAAPSSKSIMAMDFSS</sequence>
<name>A0A967B252_9MICO</name>
<dbReference type="Pfam" id="PF13490">
    <property type="entry name" value="zf-HC2"/>
    <property type="match status" value="1"/>
</dbReference>
<evidence type="ECO:0000256" key="11">
    <source>
        <dbReference type="SAM" id="Phobius"/>
    </source>
</evidence>
<evidence type="ECO:0000256" key="6">
    <source>
        <dbReference type="ARBA" id="ARBA00023015"/>
    </source>
</evidence>
<organism evidence="14 15">
    <name type="scientific">Metallococcus carri</name>
    <dbReference type="NCBI Taxonomy" id="1656884"/>
    <lineage>
        <taxon>Bacteria</taxon>
        <taxon>Bacillati</taxon>
        <taxon>Actinomycetota</taxon>
        <taxon>Actinomycetes</taxon>
        <taxon>Micrococcales</taxon>
        <taxon>Dermacoccaceae</taxon>
        <taxon>Metallococcus</taxon>
    </lineage>
</organism>
<dbReference type="RefSeq" id="WP_166196636.1">
    <property type="nucleotide sequence ID" value="NZ_JAAOIV010000007.1"/>
</dbReference>
<keyword evidence="7 11" id="KW-0472">Membrane</keyword>
<evidence type="ECO:0000259" key="12">
    <source>
        <dbReference type="Pfam" id="PF10099"/>
    </source>
</evidence>
<keyword evidence="8" id="KW-0804">Transcription</keyword>
<evidence type="ECO:0000256" key="7">
    <source>
        <dbReference type="ARBA" id="ARBA00023136"/>
    </source>
</evidence>
<dbReference type="GO" id="GO:0006417">
    <property type="term" value="P:regulation of translation"/>
    <property type="evidence" value="ECO:0007669"/>
    <property type="project" value="TreeGrafter"/>
</dbReference>
<dbReference type="PANTHER" id="PTHR37461:SF1">
    <property type="entry name" value="ANTI-SIGMA-K FACTOR RSKA"/>
    <property type="match status" value="1"/>
</dbReference>
<dbReference type="AlphaFoldDB" id="A0A967B252"/>
<evidence type="ECO:0000256" key="9">
    <source>
        <dbReference type="ARBA" id="ARBA00029829"/>
    </source>
</evidence>
<evidence type="ECO:0000256" key="4">
    <source>
        <dbReference type="ARBA" id="ARBA00022692"/>
    </source>
</evidence>
<evidence type="ECO:0000256" key="2">
    <source>
        <dbReference type="ARBA" id="ARBA00004236"/>
    </source>
</evidence>
<dbReference type="InterPro" id="IPR041916">
    <property type="entry name" value="Anti_sigma_zinc_sf"/>
</dbReference>
<keyword evidence="5 11" id="KW-1133">Transmembrane helix</keyword>
<comment type="subcellular location">
    <subcellularLocation>
        <location evidence="2">Cell membrane</location>
    </subcellularLocation>
    <subcellularLocation>
        <location evidence="1">Membrane</location>
        <topology evidence="1">Single-pass membrane protein</topology>
    </subcellularLocation>
</comment>
<evidence type="ECO:0000256" key="5">
    <source>
        <dbReference type="ARBA" id="ARBA00022989"/>
    </source>
</evidence>
<dbReference type="Proteomes" id="UP000744769">
    <property type="component" value="Unassembled WGS sequence"/>
</dbReference>
<dbReference type="PANTHER" id="PTHR37461">
    <property type="entry name" value="ANTI-SIGMA-K FACTOR RSKA"/>
    <property type="match status" value="1"/>
</dbReference>
<dbReference type="Pfam" id="PF10099">
    <property type="entry name" value="RskA_C"/>
    <property type="match status" value="1"/>
</dbReference>
<evidence type="ECO:0000256" key="1">
    <source>
        <dbReference type="ARBA" id="ARBA00004167"/>
    </source>
</evidence>
<feature type="domain" description="Putative zinc-finger" evidence="13">
    <location>
        <begin position="10"/>
        <end position="42"/>
    </location>
</feature>
<evidence type="ECO:0000256" key="10">
    <source>
        <dbReference type="ARBA" id="ARBA00030803"/>
    </source>
</evidence>
<comment type="caution">
    <text evidence="14">The sequence shown here is derived from an EMBL/GenBank/DDBJ whole genome shotgun (WGS) entry which is preliminary data.</text>
</comment>
<dbReference type="InterPro" id="IPR018764">
    <property type="entry name" value="RskA_C"/>
</dbReference>
<accession>A0A967B252</accession>
<dbReference type="Gene3D" id="1.10.10.1320">
    <property type="entry name" value="Anti-sigma factor, zinc-finger domain"/>
    <property type="match status" value="1"/>
</dbReference>
<feature type="domain" description="Anti-sigma K factor RskA C-terminal" evidence="12">
    <location>
        <begin position="98"/>
        <end position="229"/>
    </location>
</feature>
<keyword evidence="4 11" id="KW-0812">Transmembrane</keyword>
<feature type="transmembrane region" description="Helical" evidence="11">
    <location>
        <begin position="97"/>
        <end position="117"/>
    </location>
</feature>
<evidence type="ECO:0000256" key="3">
    <source>
        <dbReference type="ARBA" id="ARBA00022475"/>
    </source>
</evidence>
<dbReference type="InterPro" id="IPR051474">
    <property type="entry name" value="Anti-sigma-K/W_factor"/>
</dbReference>